<evidence type="ECO:0000256" key="6">
    <source>
        <dbReference type="ARBA" id="ARBA00023034"/>
    </source>
</evidence>
<evidence type="ECO:0000259" key="8">
    <source>
        <dbReference type="Pfam" id="PF00852"/>
    </source>
</evidence>
<dbReference type="Pfam" id="PF00852">
    <property type="entry name" value="Glyco_transf_10"/>
    <property type="match status" value="1"/>
</dbReference>
<dbReference type="InterPro" id="IPR055270">
    <property type="entry name" value="Glyco_tran_10_C"/>
</dbReference>
<dbReference type="PANTHER" id="PTHR48438:SF1">
    <property type="entry name" value="ALPHA-(1,3)-FUCOSYLTRANSFERASE C-RELATED"/>
    <property type="match status" value="1"/>
</dbReference>
<name>A0A9D4L5G4_DREPO</name>
<dbReference type="Proteomes" id="UP000828390">
    <property type="component" value="Unassembled WGS sequence"/>
</dbReference>
<dbReference type="EMBL" id="JAIWYP010000003">
    <property type="protein sequence ID" value="KAH3851785.1"/>
    <property type="molecule type" value="Genomic_DNA"/>
</dbReference>
<protein>
    <recommendedName>
        <fullName evidence="7">Fucosyltransferase</fullName>
        <ecNumber evidence="7">2.4.1.-</ecNumber>
    </recommendedName>
</protein>
<sequence>MTYDYINTDVHFPYGGITTKLIIKRKKNTEIALGKTIDALLVSSHCINSAKREIYAKRLQKYITVDIFGGCGQKWNCGQLYVHDSCFGILNTTYRYFLAFENSLCSSYFTEKLTENFNYDVLIVTRGGEFGQATKLFPKESIISTDSFESADALGKYLSEISASVQTYASLLQTKDQYEAISYKATYQNALCQICEMLINQDKYRRHIPDSYNLTYSPPPCRKPTDLP</sequence>
<dbReference type="SUPFAM" id="SSF53756">
    <property type="entry name" value="UDP-Glycosyltransferase/glycogen phosphorylase"/>
    <property type="match status" value="1"/>
</dbReference>
<keyword evidence="4 7" id="KW-0328">Glycosyltransferase</keyword>
<dbReference type="PANTHER" id="PTHR48438">
    <property type="entry name" value="ALPHA-(1,3)-FUCOSYLTRANSFERASE C-RELATED"/>
    <property type="match status" value="1"/>
</dbReference>
<evidence type="ECO:0000256" key="7">
    <source>
        <dbReference type="RuleBase" id="RU003832"/>
    </source>
</evidence>
<comment type="similarity">
    <text evidence="3 7">Belongs to the glycosyltransferase 10 family.</text>
</comment>
<organism evidence="9 10">
    <name type="scientific">Dreissena polymorpha</name>
    <name type="common">Zebra mussel</name>
    <name type="synonym">Mytilus polymorpha</name>
    <dbReference type="NCBI Taxonomy" id="45954"/>
    <lineage>
        <taxon>Eukaryota</taxon>
        <taxon>Metazoa</taxon>
        <taxon>Spiralia</taxon>
        <taxon>Lophotrochozoa</taxon>
        <taxon>Mollusca</taxon>
        <taxon>Bivalvia</taxon>
        <taxon>Autobranchia</taxon>
        <taxon>Heteroconchia</taxon>
        <taxon>Euheterodonta</taxon>
        <taxon>Imparidentia</taxon>
        <taxon>Neoheterodontei</taxon>
        <taxon>Myida</taxon>
        <taxon>Dreissenoidea</taxon>
        <taxon>Dreissenidae</taxon>
        <taxon>Dreissena</taxon>
    </lineage>
</organism>
<evidence type="ECO:0000313" key="10">
    <source>
        <dbReference type="Proteomes" id="UP000828390"/>
    </source>
</evidence>
<dbReference type="EC" id="2.4.1.-" evidence="7"/>
<dbReference type="GO" id="GO:0000139">
    <property type="term" value="C:Golgi membrane"/>
    <property type="evidence" value="ECO:0007669"/>
    <property type="project" value="UniProtKB-SubCell"/>
</dbReference>
<evidence type="ECO:0000256" key="3">
    <source>
        <dbReference type="ARBA" id="ARBA00008919"/>
    </source>
</evidence>
<evidence type="ECO:0000256" key="2">
    <source>
        <dbReference type="ARBA" id="ARBA00004922"/>
    </source>
</evidence>
<keyword evidence="7" id="KW-0812">Transmembrane</keyword>
<evidence type="ECO:0000256" key="5">
    <source>
        <dbReference type="ARBA" id="ARBA00022679"/>
    </source>
</evidence>
<comment type="caution">
    <text evidence="9">The sequence shown here is derived from an EMBL/GenBank/DDBJ whole genome shotgun (WGS) entry which is preliminary data.</text>
</comment>
<feature type="domain" description="Fucosyltransferase C-terminal" evidence="8">
    <location>
        <begin position="35"/>
        <end position="209"/>
    </location>
</feature>
<keyword evidence="7" id="KW-0472">Membrane</keyword>
<dbReference type="GO" id="GO:0032580">
    <property type="term" value="C:Golgi cisterna membrane"/>
    <property type="evidence" value="ECO:0007669"/>
    <property type="project" value="UniProtKB-SubCell"/>
</dbReference>
<reference evidence="9" key="1">
    <citation type="journal article" date="2019" name="bioRxiv">
        <title>The Genome of the Zebra Mussel, Dreissena polymorpha: A Resource for Invasive Species Research.</title>
        <authorList>
            <person name="McCartney M.A."/>
            <person name="Auch B."/>
            <person name="Kono T."/>
            <person name="Mallez S."/>
            <person name="Zhang Y."/>
            <person name="Obille A."/>
            <person name="Becker A."/>
            <person name="Abrahante J.E."/>
            <person name="Garbe J."/>
            <person name="Badalamenti J.P."/>
            <person name="Herman A."/>
            <person name="Mangelson H."/>
            <person name="Liachko I."/>
            <person name="Sullivan S."/>
            <person name="Sone E.D."/>
            <person name="Koren S."/>
            <person name="Silverstein K.A.T."/>
            <person name="Beckman K.B."/>
            <person name="Gohl D.M."/>
        </authorList>
    </citation>
    <scope>NUCLEOTIDE SEQUENCE</scope>
    <source>
        <strain evidence="9">Duluth1</strain>
        <tissue evidence="9">Whole animal</tissue>
    </source>
</reference>
<accession>A0A9D4L5G4</accession>
<comment type="pathway">
    <text evidence="2">Protein modification; protein glycosylation.</text>
</comment>
<dbReference type="Gene3D" id="3.40.50.11660">
    <property type="entry name" value="Glycosyl transferase family 10, C-terminal domain"/>
    <property type="match status" value="1"/>
</dbReference>
<gene>
    <name evidence="9" type="ORF">DPMN_094270</name>
</gene>
<dbReference type="AlphaFoldDB" id="A0A9D4L5G4"/>
<keyword evidence="5 7" id="KW-0808">Transferase</keyword>
<proteinExistence type="inferred from homology"/>
<comment type="subcellular location">
    <subcellularLocation>
        <location evidence="1">Golgi apparatus membrane</location>
        <topology evidence="1">Single-pass type II membrane protein</topology>
    </subcellularLocation>
    <subcellularLocation>
        <location evidence="7">Golgi apparatus</location>
        <location evidence="7">Golgi stack membrane</location>
        <topology evidence="7">Single-pass type II membrane protein</topology>
    </subcellularLocation>
</comment>
<evidence type="ECO:0000256" key="1">
    <source>
        <dbReference type="ARBA" id="ARBA00004323"/>
    </source>
</evidence>
<dbReference type="InterPro" id="IPR038577">
    <property type="entry name" value="GT10-like_C_sf"/>
</dbReference>
<dbReference type="GO" id="GO:0008417">
    <property type="term" value="F:fucosyltransferase activity"/>
    <property type="evidence" value="ECO:0007669"/>
    <property type="project" value="InterPro"/>
</dbReference>
<evidence type="ECO:0000256" key="4">
    <source>
        <dbReference type="ARBA" id="ARBA00022676"/>
    </source>
</evidence>
<reference evidence="9" key="2">
    <citation type="submission" date="2020-11" db="EMBL/GenBank/DDBJ databases">
        <authorList>
            <person name="McCartney M.A."/>
            <person name="Auch B."/>
            <person name="Kono T."/>
            <person name="Mallez S."/>
            <person name="Becker A."/>
            <person name="Gohl D.M."/>
            <person name="Silverstein K.A.T."/>
            <person name="Koren S."/>
            <person name="Bechman K.B."/>
            <person name="Herman A."/>
            <person name="Abrahante J.E."/>
            <person name="Garbe J."/>
        </authorList>
    </citation>
    <scope>NUCLEOTIDE SEQUENCE</scope>
    <source>
        <strain evidence="9">Duluth1</strain>
        <tissue evidence="9">Whole animal</tissue>
    </source>
</reference>
<dbReference type="InterPro" id="IPR001503">
    <property type="entry name" value="Glyco_trans_10"/>
</dbReference>
<keyword evidence="6 7" id="KW-0333">Golgi apparatus</keyword>
<evidence type="ECO:0000313" key="9">
    <source>
        <dbReference type="EMBL" id="KAH3851785.1"/>
    </source>
</evidence>
<keyword evidence="10" id="KW-1185">Reference proteome</keyword>